<accession>A0ABW5L9E8</accession>
<gene>
    <name evidence="2" type="ORF">ACFSR1_02400</name>
</gene>
<evidence type="ECO:0000313" key="3">
    <source>
        <dbReference type="Proteomes" id="UP001597319"/>
    </source>
</evidence>
<evidence type="ECO:0000256" key="1">
    <source>
        <dbReference type="SAM" id="SignalP"/>
    </source>
</evidence>
<dbReference type="EMBL" id="JBHULE010000002">
    <property type="protein sequence ID" value="MFD2561503.1"/>
    <property type="molecule type" value="Genomic_DNA"/>
</dbReference>
<keyword evidence="1" id="KW-0732">Signal</keyword>
<feature type="chain" id="PRO_5047423501" evidence="1">
    <location>
        <begin position="23"/>
        <end position="142"/>
    </location>
</feature>
<dbReference type="Pfam" id="PF09912">
    <property type="entry name" value="DUF2141"/>
    <property type="match status" value="1"/>
</dbReference>
<reference evidence="3" key="1">
    <citation type="journal article" date="2019" name="Int. J. Syst. Evol. Microbiol.">
        <title>The Global Catalogue of Microorganisms (GCM) 10K type strain sequencing project: providing services to taxonomists for standard genome sequencing and annotation.</title>
        <authorList>
            <consortium name="The Broad Institute Genomics Platform"/>
            <consortium name="The Broad Institute Genome Sequencing Center for Infectious Disease"/>
            <person name="Wu L."/>
            <person name="Ma J."/>
        </authorList>
    </citation>
    <scope>NUCLEOTIDE SEQUENCE [LARGE SCALE GENOMIC DNA]</scope>
    <source>
        <strain evidence="3">KCTC 52274</strain>
    </source>
</reference>
<organism evidence="2 3">
    <name type="scientific">Aquimarina rubra</name>
    <dbReference type="NCBI Taxonomy" id="1920033"/>
    <lineage>
        <taxon>Bacteria</taxon>
        <taxon>Pseudomonadati</taxon>
        <taxon>Bacteroidota</taxon>
        <taxon>Flavobacteriia</taxon>
        <taxon>Flavobacteriales</taxon>
        <taxon>Flavobacteriaceae</taxon>
        <taxon>Aquimarina</taxon>
    </lineage>
</organism>
<proteinExistence type="predicted"/>
<name>A0ABW5L9E8_9FLAO</name>
<dbReference type="InterPro" id="IPR018673">
    <property type="entry name" value="DUF2141"/>
</dbReference>
<keyword evidence="3" id="KW-1185">Reference proteome</keyword>
<dbReference type="RefSeq" id="WP_378289255.1">
    <property type="nucleotide sequence ID" value="NZ_JBHULE010000002.1"/>
</dbReference>
<feature type="signal peptide" evidence="1">
    <location>
        <begin position="1"/>
        <end position="22"/>
    </location>
</feature>
<evidence type="ECO:0000313" key="2">
    <source>
        <dbReference type="EMBL" id="MFD2561503.1"/>
    </source>
</evidence>
<sequence>MKITHYFSCIILCCLSTFTVQAQSDENTIQIQISNIKSSEGTIKIGLYKGEDTFYKTVFKSVKAQSKKGELNVFFKNIPAGDYAISLYHDKNDNGILDRNMFKIPKEPYGTSNNAKGSFGPPSWEDAKFTVKDTDVVQSIKL</sequence>
<protein>
    <submittedName>
        <fullName evidence="2">DUF2141 domain-containing protein</fullName>
    </submittedName>
</protein>
<comment type="caution">
    <text evidence="2">The sequence shown here is derived from an EMBL/GenBank/DDBJ whole genome shotgun (WGS) entry which is preliminary data.</text>
</comment>
<dbReference type="Proteomes" id="UP001597319">
    <property type="component" value="Unassembled WGS sequence"/>
</dbReference>